<accession>A0A832E9W3</accession>
<name>A0A832E9W3_9BACT</name>
<dbReference type="EMBL" id="DSTK01000013">
    <property type="protein sequence ID" value="HFK96637.1"/>
    <property type="molecule type" value="Genomic_DNA"/>
</dbReference>
<dbReference type="GO" id="GO:0004540">
    <property type="term" value="F:RNA nuclease activity"/>
    <property type="evidence" value="ECO:0007669"/>
    <property type="project" value="InterPro"/>
</dbReference>
<dbReference type="PANTHER" id="PTHR35458">
    <property type="entry name" value="SLR0755 PROTEIN"/>
    <property type="match status" value="1"/>
</dbReference>
<comment type="caution">
    <text evidence="2">The sequence shown here is derived from an EMBL/GenBank/DDBJ whole genome shotgun (WGS) entry which is preliminary data.</text>
</comment>
<feature type="domain" description="NYN" evidence="1">
    <location>
        <begin position="8"/>
        <end position="154"/>
    </location>
</feature>
<proteinExistence type="predicted"/>
<evidence type="ECO:0000259" key="1">
    <source>
        <dbReference type="Pfam" id="PF01936"/>
    </source>
</evidence>
<dbReference type="AlphaFoldDB" id="A0A832E9W3"/>
<dbReference type="Gene3D" id="3.40.50.1010">
    <property type="entry name" value="5'-nuclease"/>
    <property type="match status" value="1"/>
</dbReference>
<sequence length="190" mass="21287">MGGGVGRCVVFVDGEYLRKIFSKRNLRVDVPAAVRSLLQAAGVPNSSLLRVYYYTSPPHQSSSPTDDEKQRYKSFQRFVHFLENQESFEVRLGRLEKRGASYNQKMVDVLMSIDLVELSAKETIDTAIVVAGDSDFVPAIQKAKNNGTKVILACSSDIDEYHLELWKVADMRIRIDESMMMRCSSGSLGP</sequence>
<dbReference type="InterPro" id="IPR047140">
    <property type="entry name" value="LabA"/>
</dbReference>
<reference evidence="2" key="1">
    <citation type="journal article" date="2020" name="mSystems">
        <title>Genome- and Community-Level Interaction Insights into Carbon Utilization and Element Cycling Functions of Hydrothermarchaeota in Hydrothermal Sediment.</title>
        <authorList>
            <person name="Zhou Z."/>
            <person name="Liu Y."/>
            <person name="Xu W."/>
            <person name="Pan J."/>
            <person name="Luo Z.H."/>
            <person name="Li M."/>
        </authorList>
    </citation>
    <scope>NUCLEOTIDE SEQUENCE [LARGE SCALE GENOMIC DNA]</scope>
    <source>
        <strain evidence="2">SpSt-456</strain>
    </source>
</reference>
<dbReference type="PANTHER" id="PTHR35458:SF8">
    <property type="entry name" value="SLR0650 PROTEIN"/>
    <property type="match status" value="1"/>
</dbReference>
<gene>
    <name evidence="2" type="ORF">ENS06_04855</name>
</gene>
<dbReference type="Pfam" id="PF01936">
    <property type="entry name" value="NYN"/>
    <property type="match status" value="1"/>
</dbReference>
<organism evidence="2">
    <name type="scientific">Desulfacinum infernum</name>
    <dbReference type="NCBI Taxonomy" id="35837"/>
    <lineage>
        <taxon>Bacteria</taxon>
        <taxon>Pseudomonadati</taxon>
        <taxon>Thermodesulfobacteriota</taxon>
        <taxon>Syntrophobacteria</taxon>
        <taxon>Syntrophobacterales</taxon>
        <taxon>Syntrophobacteraceae</taxon>
        <taxon>Desulfacinum</taxon>
    </lineage>
</organism>
<dbReference type="InterPro" id="IPR021139">
    <property type="entry name" value="NYN"/>
</dbReference>
<evidence type="ECO:0000313" key="2">
    <source>
        <dbReference type="EMBL" id="HFK96637.1"/>
    </source>
</evidence>
<protein>
    <submittedName>
        <fullName evidence="2">NYN domain-containing protein</fullName>
    </submittedName>
</protein>